<keyword evidence="3" id="KW-1185">Reference proteome</keyword>
<sequence>MALVWRLTTVIHAILCSRDILYTLRAQDALRRFHHYGLNNIYGIRTLNRRSVAPFPVIHTLDTLDENGTLVGEDTVSTVYTVDPDVPEGILEPLPNTSTHLGSVKIPEKSVPSMSMLSMRNHISNGDRFTSVGELNGVSIQLIEIRKIKRVGGGYPYGPKNFTIAEFIPPLRVEKPLFGAEQIVFKTHNYSRRNESTTSDPEDFWAVQRFDPPSALCNVSLSCRYCLTYWKIQKKFKPFNVYIFCCR</sequence>
<dbReference type="Proteomes" id="UP000024635">
    <property type="component" value="Unassembled WGS sequence"/>
</dbReference>
<evidence type="ECO:0000313" key="2">
    <source>
        <dbReference type="EMBL" id="EYB91917.1"/>
    </source>
</evidence>
<evidence type="ECO:0000313" key="3">
    <source>
        <dbReference type="Proteomes" id="UP000024635"/>
    </source>
</evidence>
<feature type="chain" id="PRO_5001489680" evidence="1">
    <location>
        <begin position="17"/>
        <end position="247"/>
    </location>
</feature>
<feature type="signal peptide" evidence="1">
    <location>
        <begin position="1"/>
        <end position="16"/>
    </location>
</feature>
<protein>
    <submittedName>
        <fullName evidence="2">Uncharacterized protein</fullName>
    </submittedName>
</protein>
<evidence type="ECO:0000256" key="1">
    <source>
        <dbReference type="SAM" id="SignalP"/>
    </source>
</evidence>
<dbReference type="AlphaFoldDB" id="A0A016SNJ4"/>
<name>A0A016SNJ4_9BILA</name>
<comment type="caution">
    <text evidence="2">The sequence shown here is derived from an EMBL/GenBank/DDBJ whole genome shotgun (WGS) entry which is preliminary data.</text>
</comment>
<reference evidence="3" key="1">
    <citation type="journal article" date="2015" name="Nat. Genet.">
        <title>The genome and transcriptome of the zoonotic hookworm Ancylostoma ceylanicum identify infection-specific gene families.</title>
        <authorList>
            <person name="Schwarz E.M."/>
            <person name="Hu Y."/>
            <person name="Antoshechkin I."/>
            <person name="Miller M.M."/>
            <person name="Sternberg P.W."/>
            <person name="Aroian R.V."/>
        </authorList>
    </citation>
    <scope>NUCLEOTIDE SEQUENCE</scope>
    <source>
        <strain evidence="3">HY135</strain>
    </source>
</reference>
<gene>
    <name evidence="2" type="primary">Acey_s0200.g1687</name>
    <name evidence="2" type="ORF">Y032_0200g1687</name>
</gene>
<dbReference type="OrthoDB" id="5842208at2759"/>
<dbReference type="EMBL" id="JARK01001536">
    <property type="protein sequence ID" value="EYB91917.1"/>
    <property type="molecule type" value="Genomic_DNA"/>
</dbReference>
<organism evidence="2 3">
    <name type="scientific">Ancylostoma ceylanicum</name>
    <dbReference type="NCBI Taxonomy" id="53326"/>
    <lineage>
        <taxon>Eukaryota</taxon>
        <taxon>Metazoa</taxon>
        <taxon>Ecdysozoa</taxon>
        <taxon>Nematoda</taxon>
        <taxon>Chromadorea</taxon>
        <taxon>Rhabditida</taxon>
        <taxon>Rhabditina</taxon>
        <taxon>Rhabditomorpha</taxon>
        <taxon>Strongyloidea</taxon>
        <taxon>Ancylostomatidae</taxon>
        <taxon>Ancylostomatinae</taxon>
        <taxon>Ancylostoma</taxon>
    </lineage>
</organism>
<keyword evidence="1" id="KW-0732">Signal</keyword>
<accession>A0A016SNJ4</accession>
<proteinExistence type="predicted"/>